<dbReference type="EMBL" id="JACTNZ010000011">
    <property type="protein sequence ID" value="KAG5524591.1"/>
    <property type="molecule type" value="Genomic_DNA"/>
</dbReference>
<dbReference type="Gene3D" id="2.120.10.80">
    <property type="entry name" value="Kelch-type beta propeller"/>
    <property type="match status" value="1"/>
</dbReference>
<reference evidence="1" key="1">
    <citation type="submission" date="2020-08" db="EMBL/GenBank/DDBJ databases">
        <title>Plant Genome Project.</title>
        <authorList>
            <person name="Zhang R.-G."/>
        </authorList>
    </citation>
    <scope>NUCLEOTIDE SEQUENCE</scope>
    <source>
        <strain evidence="1">WSP0</strain>
        <tissue evidence="1">Leaf</tissue>
    </source>
</reference>
<evidence type="ECO:0000313" key="2">
    <source>
        <dbReference type="Proteomes" id="UP000823749"/>
    </source>
</evidence>
<dbReference type="Proteomes" id="UP000823749">
    <property type="component" value="Chromosome 11"/>
</dbReference>
<accession>A0AAV6I7B9</accession>
<organism evidence="1 2">
    <name type="scientific">Rhododendron griersonianum</name>
    <dbReference type="NCBI Taxonomy" id="479676"/>
    <lineage>
        <taxon>Eukaryota</taxon>
        <taxon>Viridiplantae</taxon>
        <taxon>Streptophyta</taxon>
        <taxon>Embryophyta</taxon>
        <taxon>Tracheophyta</taxon>
        <taxon>Spermatophyta</taxon>
        <taxon>Magnoliopsida</taxon>
        <taxon>eudicotyledons</taxon>
        <taxon>Gunneridae</taxon>
        <taxon>Pentapetalae</taxon>
        <taxon>asterids</taxon>
        <taxon>Ericales</taxon>
        <taxon>Ericaceae</taxon>
        <taxon>Ericoideae</taxon>
        <taxon>Rhodoreae</taxon>
        <taxon>Rhododendron</taxon>
    </lineage>
</organism>
<comment type="caution">
    <text evidence="1">The sequence shown here is derived from an EMBL/GenBank/DDBJ whole genome shotgun (WGS) entry which is preliminary data.</text>
</comment>
<proteinExistence type="predicted"/>
<dbReference type="AlphaFoldDB" id="A0AAV6I7B9"/>
<sequence length="280" mass="31016">MAELGHLTCKRKKEEVIVKCVTSLEYPVYEKTFCLCIAQDEEPYNHREWYMLKISSEKDKAEEAEEKLGKKICQITDAAPGSLSSVSPRRPPPSASVGSFVYHIGRYCGEGKYSRNVRYFDSSHPEEGPKTGPRTICARCDAAVVGLNGNLYVMGFDGSGASLDIPTMWGEFLDTRLVGEGHAEWSALPDSPSTLGSKYLFAATLGSDFSGKILGSYREMGSTLVHLVGDLFCLIWIGEDCESVHCTKVQVSTDLEAVFVLACHNFRFDHMVRLLDCFPL</sequence>
<dbReference type="SUPFAM" id="SSF117281">
    <property type="entry name" value="Kelch motif"/>
    <property type="match status" value="1"/>
</dbReference>
<evidence type="ECO:0000313" key="1">
    <source>
        <dbReference type="EMBL" id="KAG5524591.1"/>
    </source>
</evidence>
<gene>
    <name evidence="1" type="ORF">RHGRI_031309</name>
</gene>
<keyword evidence="2" id="KW-1185">Reference proteome</keyword>
<dbReference type="InterPro" id="IPR015915">
    <property type="entry name" value="Kelch-typ_b-propeller"/>
</dbReference>
<name>A0AAV6I7B9_9ERIC</name>
<protein>
    <submittedName>
        <fullName evidence="1">Uncharacterized protein</fullName>
    </submittedName>
</protein>